<proteinExistence type="predicted"/>
<gene>
    <name evidence="1" type="ORF">MmiEs2_16550</name>
</gene>
<evidence type="ECO:0000313" key="2">
    <source>
        <dbReference type="Proteomes" id="UP001302662"/>
    </source>
</evidence>
<dbReference type="Proteomes" id="UP001302662">
    <property type="component" value="Chromosome"/>
</dbReference>
<sequence length="138" mass="15542">MRKNIFPVVCCNCISVNTIVIQIRFVTANNNDCMIIGICLISQKLNRKCIAFIINFKHGSAVTLHNDITVFAFIECKTQFILITERGDMNSGIKTDFFTCCCRVFAGPENIISAGDCQTFNQIRNGVRRLLGRAPFRI</sequence>
<keyword evidence="2" id="KW-1185">Reference proteome</keyword>
<accession>A0AA96VBM7</accession>
<protein>
    <submittedName>
        <fullName evidence="1">Uncharacterized protein</fullName>
    </submittedName>
</protein>
<dbReference type="AlphaFoldDB" id="A0AA96VBM7"/>
<organism evidence="1 2">
    <name type="scientific">Methanimicrococcus stummii</name>
    <dbReference type="NCBI Taxonomy" id="3028294"/>
    <lineage>
        <taxon>Archaea</taxon>
        <taxon>Methanobacteriati</taxon>
        <taxon>Methanobacteriota</taxon>
        <taxon>Stenosarchaea group</taxon>
        <taxon>Methanomicrobia</taxon>
        <taxon>Methanosarcinales</taxon>
        <taxon>Methanosarcinaceae</taxon>
        <taxon>Methanimicrococcus</taxon>
    </lineage>
</organism>
<dbReference type="EMBL" id="CP131062">
    <property type="protein sequence ID" value="WNY29426.1"/>
    <property type="molecule type" value="Genomic_DNA"/>
</dbReference>
<reference evidence="1 2" key="1">
    <citation type="submission" date="2023-07" db="EMBL/GenBank/DDBJ databases">
        <title>Closed genome sequence of Methanimicrococcus sp. Es2.</title>
        <authorList>
            <person name="Protasov E."/>
            <person name="Platt K."/>
            <person name="Reeh H."/>
            <person name="Poehlein A."/>
            <person name="Daniel R."/>
            <person name="Brune A."/>
        </authorList>
    </citation>
    <scope>NUCLEOTIDE SEQUENCE [LARGE SCALE GENOMIC DNA]</scope>
    <source>
        <strain evidence="1 2">Es2</strain>
    </source>
</reference>
<evidence type="ECO:0000313" key="1">
    <source>
        <dbReference type="EMBL" id="WNY29426.1"/>
    </source>
</evidence>
<name>A0AA96VBM7_9EURY</name>
<dbReference type="KEGG" id="mees:MmiEs2_16550"/>